<organism evidence="2 3">
    <name type="scientific">Chondromyces crocatus</name>
    <dbReference type="NCBI Taxonomy" id="52"/>
    <lineage>
        <taxon>Bacteria</taxon>
        <taxon>Pseudomonadati</taxon>
        <taxon>Myxococcota</taxon>
        <taxon>Polyangia</taxon>
        <taxon>Polyangiales</taxon>
        <taxon>Polyangiaceae</taxon>
        <taxon>Chondromyces</taxon>
    </lineage>
</organism>
<reference evidence="2 3" key="1">
    <citation type="submission" date="2015-07" db="EMBL/GenBank/DDBJ databases">
        <title>Genome analysis of myxobacterium Chondromyces crocatus Cm c5 reveals a high potential for natural compound synthesis and the genetic basis for the loss of fruiting body formation.</title>
        <authorList>
            <person name="Zaburannyi N."/>
            <person name="Bunk B."/>
            <person name="Maier J."/>
            <person name="Overmann J."/>
            <person name="Mueller R."/>
        </authorList>
    </citation>
    <scope>NUCLEOTIDE SEQUENCE [LARGE SCALE GENOMIC DNA]</scope>
    <source>
        <strain evidence="2 3">Cm c5</strain>
    </source>
</reference>
<feature type="region of interest" description="Disordered" evidence="1">
    <location>
        <begin position="154"/>
        <end position="230"/>
    </location>
</feature>
<dbReference type="InterPro" id="IPR008984">
    <property type="entry name" value="SMAD_FHA_dom_sf"/>
</dbReference>
<dbReference type="SUPFAM" id="SSF49879">
    <property type="entry name" value="SMAD/FHA domain"/>
    <property type="match status" value="1"/>
</dbReference>
<dbReference type="PATRIC" id="fig|52.7.peg.678"/>
<feature type="compositionally biased region" description="Basic and acidic residues" evidence="1">
    <location>
        <begin position="183"/>
        <end position="216"/>
    </location>
</feature>
<accession>A0A0K1E6K8</accession>
<feature type="region of interest" description="Disordered" evidence="1">
    <location>
        <begin position="479"/>
        <end position="563"/>
    </location>
</feature>
<name>A0A0K1E6K8_CHOCO</name>
<keyword evidence="3" id="KW-1185">Reference proteome</keyword>
<gene>
    <name evidence="2" type="ORF">CMC5_006320</name>
</gene>
<feature type="compositionally biased region" description="Pro residues" evidence="1">
    <location>
        <begin position="161"/>
        <end position="171"/>
    </location>
</feature>
<dbReference type="STRING" id="52.CMC5_006320"/>
<dbReference type="Proteomes" id="UP000067626">
    <property type="component" value="Chromosome"/>
</dbReference>
<proteinExistence type="predicted"/>
<dbReference type="AlphaFoldDB" id="A0A0K1E6K8"/>
<evidence type="ECO:0000313" key="3">
    <source>
        <dbReference type="Proteomes" id="UP000067626"/>
    </source>
</evidence>
<evidence type="ECO:0000256" key="1">
    <source>
        <dbReference type="SAM" id="MobiDB-lite"/>
    </source>
</evidence>
<feature type="region of interest" description="Disordered" evidence="1">
    <location>
        <begin position="375"/>
        <end position="402"/>
    </location>
</feature>
<feature type="compositionally biased region" description="Low complexity" evidence="1">
    <location>
        <begin position="520"/>
        <end position="536"/>
    </location>
</feature>
<dbReference type="CDD" id="cd00060">
    <property type="entry name" value="FHA"/>
    <property type="match status" value="1"/>
</dbReference>
<dbReference type="EMBL" id="CP012159">
    <property type="protein sequence ID" value="AKT36516.1"/>
    <property type="molecule type" value="Genomic_DNA"/>
</dbReference>
<sequence length="613" mass="62283">MAELSRAHMIEIRIGSGEPQCQRIIPGEPMGPLLVGTSGAWMLSAPGVAAEHAEFYFDGAQLFLRSVDMVAPTMVNGQAVLGVWTPLDPSSEVLLGGARLWFGPDPSAGGYASMNHAQLLEDDDNVATRVADQAQENAWGDVSEMVRRGMEISRSRAPEPAIAPLPPPSPAFWPAAEPSAAPPHEEHGGPSTTKRTDDSGMTKIEPVENVERRREVSMAGRRFGDPSMSGSNYPNAAYMSGAAPLTTSGSNYPNAAHMSGAAPLATPGSNYPSAAHMSGAAPLTTSGSNYPSAAHMSGAAPLGFAGNGYPSVAHLSGAAPLTTSGSNYPSAAHLSGAASLISSQSNPPQGMFGQGGGPAAMSLSGGLVRTEVLGSSPMPSFGAPPSLRSFGAPPSTAPSAMEGAAMRQTGTYQQVASPMLTQSARLEQSTTAGDAERAAQKSAWQALSGPKKALVFLSPLIVAAAVVLFLGDELGLQPPPRSPQAAAQTGGAPKTTNAAPPGDAPQPSAVVDAEPPSPAPTAAGPSPSSGPDTDTPVARNAGSSKLLSPTAAPADSSSKTEASKTLQRLAADAVAGGAYGRAAELYQKLAKEHPNKPAYAEAAEIMRVKAGLR</sequence>
<dbReference type="KEGG" id="ccro:CMC5_006320"/>
<protein>
    <recommendedName>
        <fullName evidence="4">FHA domain-containing protein</fullName>
    </recommendedName>
</protein>
<evidence type="ECO:0008006" key="4">
    <source>
        <dbReference type="Google" id="ProtNLM"/>
    </source>
</evidence>
<evidence type="ECO:0000313" key="2">
    <source>
        <dbReference type="EMBL" id="AKT36516.1"/>
    </source>
</evidence>